<evidence type="ECO:0000256" key="5">
    <source>
        <dbReference type="ARBA" id="ARBA00023295"/>
    </source>
</evidence>
<dbReference type="Gene3D" id="2.60.40.10">
    <property type="entry name" value="Immunoglobulins"/>
    <property type="match status" value="1"/>
</dbReference>
<dbReference type="InterPro" id="IPR014756">
    <property type="entry name" value="Ig_E-set"/>
</dbReference>
<dbReference type="Proteomes" id="UP000696184">
    <property type="component" value="Unassembled WGS sequence"/>
</dbReference>
<comment type="catalytic activity">
    <reaction evidence="1">
        <text>Hydrolysis of terminal non-reducing N-acetyl-D-hexosamine residues in N-acetyl-beta-D-hexosaminides.</text>
        <dbReference type="EC" id="3.2.1.52"/>
    </reaction>
</comment>
<reference evidence="10 11" key="1">
    <citation type="submission" date="2020-08" db="EMBL/GenBank/DDBJ databases">
        <title>Description of Xenorhabdus lircayensis sp. nov., the symbiotic bacterium associated with the entomopathogenic nematode Steirnernema unicornum.</title>
        <authorList>
            <person name="Castaneda-Alvarez C."/>
            <person name="Prodan S."/>
            <person name="Zamorano A."/>
            <person name="San-Blas E."/>
            <person name="Aballay E."/>
        </authorList>
    </citation>
    <scope>NUCLEOTIDE SEQUENCE [LARGE SCALE GENOMIC DNA]</scope>
    <source>
        <strain evidence="10 11">VLS</strain>
    </source>
</reference>
<dbReference type="PANTHER" id="PTHR22600">
    <property type="entry name" value="BETA-HEXOSAMINIDASE"/>
    <property type="match status" value="1"/>
</dbReference>
<keyword evidence="5" id="KW-0326">Glycosidase</keyword>
<dbReference type="Pfam" id="PF02838">
    <property type="entry name" value="Glyco_hydro_20b"/>
    <property type="match status" value="1"/>
</dbReference>
<dbReference type="SUPFAM" id="SSF49384">
    <property type="entry name" value="Carbohydrate-binding domain"/>
    <property type="match status" value="1"/>
</dbReference>
<dbReference type="SUPFAM" id="SSF81296">
    <property type="entry name" value="E set domains"/>
    <property type="match status" value="1"/>
</dbReference>
<dbReference type="InterPro" id="IPR015882">
    <property type="entry name" value="HEX_bac_N"/>
</dbReference>
<dbReference type="SMART" id="SM01081">
    <property type="entry name" value="CHB_HEX"/>
    <property type="match status" value="1"/>
</dbReference>
<protein>
    <recommendedName>
        <fullName evidence="3">beta-N-acetylhexosaminidase</fullName>
        <ecNumber evidence="3">3.2.1.52</ecNumber>
    </recommendedName>
    <alternativeName>
        <fullName evidence="6">Beta-N-acetylhexosaminidase</fullName>
    </alternativeName>
    <alternativeName>
        <fullName evidence="7">N-acetyl-beta-glucosaminidase</fullName>
    </alternativeName>
</protein>
<evidence type="ECO:0000256" key="1">
    <source>
        <dbReference type="ARBA" id="ARBA00001231"/>
    </source>
</evidence>
<dbReference type="Pfam" id="PF03173">
    <property type="entry name" value="CHB_HEX"/>
    <property type="match status" value="1"/>
</dbReference>
<feature type="domain" description="Chitobiase/beta-hexosaminidases N-terminal" evidence="9">
    <location>
        <begin position="48"/>
        <end position="209"/>
    </location>
</feature>
<dbReference type="InterPro" id="IPR013783">
    <property type="entry name" value="Ig-like_fold"/>
</dbReference>
<dbReference type="CDD" id="cd02847">
    <property type="entry name" value="E_set_Chitobiase_C"/>
    <property type="match status" value="1"/>
</dbReference>
<dbReference type="Gene3D" id="2.60.40.290">
    <property type="match status" value="1"/>
</dbReference>
<comment type="caution">
    <text evidence="10">The sequence shown here is derived from an EMBL/GenBank/DDBJ whole genome shotgun (WGS) entry which is preliminary data.</text>
</comment>
<proteinExistence type="inferred from homology"/>
<evidence type="ECO:0000256" key="8">
    <source>
        <dbReference type="SAM" id="SignalP"/>
    </source>
</evidence>
<dbReference type="InterPro" id="IPR029018">
    <property type="entry name" value="Hex-like_dom2"/>
</dbReference>
<dbReference type="CDD" id="cd06569">
    <property type="entry name" value="GH20_Sm-chitobiase-like"/>
    <property type="match status" value="1"/>
</dbReference>
<dbReference type="Gene3D" id="3.30.379.10">
    <property type="entry name" value="Chitobiase/beta-hexosaminidase domain 2-like"/>
    <property type="match status" value="1"/>
</dbReference>
<dbReference type="InterPro" id="IPR017853">
    <property type="entry name" value="GH"/>
</dbReference>
<keyword evidence="4" id="KW-0378">Hydrolase</keyword>
<feature type="chain" id="PRO_5046504709" description="beta-N-acetylhexosaminidase" evidence="8">
    <location>
        <begin position="25"/>
        <end position="903"/>
    </location>
</feature>
<evidence type="ECO:0000256" key="6">
    <source>
        <dbReference type="ARBA" id="ARBA00030512"/>
    </source>
</evidence>
<gene>
    <name evidence="10" type="ORF">H8A87_06330</name>
</gene>
<dbReference type="PRINTS" id="PR00738">
    <property type="entry name" value="GLHYDRLASE20"/>
</dbReference>
<dbReference type="SUPFAM" id="SSF55545">
    <property type="entry name" value="beta-N-acetylhexosaminidase-like domain"/>
    <property type="match status" value="1"/>
</dbReference>
<dbReference type="EC" id="3.2.1.52" evidence="3"/>
<evidence type="ECO:0000256" key="7">
    <source>
        <dbReference type="ARBA" id="ARBA00033000"/>
    </source>
</evidence>
<accession>A0ABS0U4D6</accession>
<dbReference type="Pfam" id="PF00728">
    <property type="entry name" value="Glyco_hydro_20"/>
    <property type="match status" value="1"/>
</dbReference>
<evidence type="ECO:0000256" key="3">
    <source>
        <dbReference type="ARBA" id="ARBA00012663"/>
    </source>
</evidence>
<dbReference type="PANTHER" id="PTHR22600:SF57">
    <property type="entry name" value="BETA-N-ACETYLHEXOSAMINIDASE"/>
    <property type="match status" value="1"/>
</dbReference>
<evidence type="ECO:0000256" key="2">
    <source>
        <dbReference type="ARBA" id="ARBA00006285"/>
    </source>
</evidence>
<dbReference type="InterPro" id="IPR025705">
    <property type="entry name" value="Beta_hexosaminidase_sua/sub"/>
</dbReference>
<sequence length="903" mass="102086">MKIVKLRTLAAVITAVGFMGNAHAEMTSTMSPLMSPLMSPQQVVDSLSQLKVNFKVIDNQAGSHGTNCAILGADSAVCNRVNIILSNASQVIDSSDWAIYFHSIRQILKLDNDQYKITHITGDLHKLEPTEKFTGIKANEKIVLPIIGEYWQIYSTDFMPRWYATSGDATPKILVNTDTENISEFLSDLEGEQWKRTTTDNNILMTPENRFVKNQQVAKISEDKLRGQIIPTPKELSIHSQDVDLSRGVKLALGGLSDASIKVIMERFKAHNIELMDSGYMIATQVNANKFTGHWRVKGAYSLEITTKGAQIVAFDQSGVFYGLQSLFSLLSSNGIPKIATLTAKDAPRFEYRGVFLDVGRNFHSKEAVLRLLDQMSNYKLNKFHFHLSDDEGWRLEIPGLPELTEIGSQRCHDLSETQCLLPQLGSGPNNNNMGSGYFSRQDYIDILNYAKARQIEVIPEIDVPAHAHAAVVSMEARYKKLMDQGKEQEANEYRLLDPTDTSNTTSVQFYDHRSYLNPCMDSSKRFIDKVIGEIVSMHKEAGLPLNTWHFGGDEAKNIRLGAGYQDKDEPIVPGKGIINQKIENKPWAKSQVCQKMIAQGVIKDVDELSSYFAIEVSKIVNTHGIDTMQAWQDGLKHAKSAEDFATKHVAVNFWDTLYWGGYDSVNDWANKGYRVVVSSPDYVYLDMPYEVGPKERGYYWATRFNDEAKIFSFAPNNMPQNAETSVDRDGNRFNTHSNKRWPGAYGMSGQSWSETVRTDDQMEYMIYPRLLPLAERAWHQADWEQNYQQGREYKGGITHYVDTDALSHDWERFANLMGQRELAKLDKAKVSYRLPVPGGRIVSETFEANIALPGVIIQYSLDNGKTWQIYDDRQRPHVSGNVKIRSASTDGKRFSRINEVKF</sequence>
<feature type="signal peptide" evidence="8">
    <location>
        <begin position="1"/>
        <end position="24"/>
    </location>
</feature>
<evidence type="ECO:0000259" key="9">
    <source>
        <dbReference type="SMART" id="SM01081"/>
    </source>
</evidence>
<dbReference type="InterPro" id="IPR004867">
    <property type="entry name" value="CHB_C_dom"/>
</dbReference>
<keyword evidence="11" id="KW-1185">Reference proteome</keyword>
<keyword evidence="8" id="KW-0732">Signal</keyword>
<dbReference type="InterPro" id="IPR015883">
    <property type="entry name" value="Glyco_hydro_20_cat"/>
</dbReference>
<dbReference type="InterPro" id="IPR004866">
    <property type="entry name" value="CHB/HEX_N_dom"/>
</dbReference>
<comment type="similarity">
    <text evidence="2">Belongs to the glycosyl hydrolase 20 family.</text>
</comment>
<dbReference type="SUPFAM" id="SSF51445">
    <property type="entry name" value="(Trans)glycosidases"/>
    <property type="match status" value="1"/>
</dbReference>
<dbReference type="RefSeq" id="WP_198689142.1">
    <property type="nucleotide sequence ID" value="NZ_CAWPUD010000023.1"/>
</dbReference>
<organism evidence="10 11">
    <name type="scientific">Xenorhabdus lircayensis</name>
    <dbReference type="NCBI Taxonomy" id="2763499"/>
    <lineage>
        <taxon>Bacteria</taxon>
        <taxon>Pseudomonadati</taxon>
        <taxon>Pseudomonadota</taxon>
        <taxon>Gammaproteobacteria</taxon>
        <taxon>Enterobacterales</taxon>
        <taxon>Morganellaceae</taxon>
        <taxon>Xenorhabdus</taxon>
    </lineage>
</organism>
<dbReference type="InterPro" id="IPR012291">
    <property type="entry name" value="CBM2_carb-bd_dom_sf"/>
</dbReference>
<evidence type="ECO:0000313" key="10">
    <source>
        <dbReference type="EMBL" id="MBI6548349.1"/>
    </source>
</evidence>
<dbReference type="EMBL" id="JACOII010000026">
    <property type="protein sequence ID" value="MBI6548349.1"/>
    <property type="molecule type" value="Genomic_DNA"/>
</dbReference>
<evidence type="ECO:0000313" key="11">
    <source>
        <dbReference type="Proteomes" id="UP000696184"/>
    </source>
</evidence>
<evidence type="ECO:0000256" key="4">
    <source>
        <dbReference type="ARBA" id="ARBA00022801"/>
    </source>
</evidence>
<dbReference type="InterPro" id="IPR008965">
    <property type="entry name" value="CBM2/CBM3_carb-bd_dom_sf"/>
</dbReference>
<name>A0ABS0U4D6_9GAMM</name>
<dbReference type="Pfam" id="PF03174">
    <property type="entry name" value="CHB_HEX_C"/>
    <property type="match status" value="1"/>
</dbReference>
<dbReference type="Gene3D" id="3.20.20.80">
    <property type="entry name" value="Glycosidases"/>
    <property type="match status" value="1"/>
</dbReference>